<reference evidence="5 6" key="1">
    <citation type="journal article" date="2009" name="Genome Res.">
        <title>Whole genome sequence of Desulfovibrio magneticus strain RS-1 revealed common gene clusters in magnetotactic bacteria.</title>
        <authorList>
            <person name="Nakazawa H."/>
            <person name="Arakaki A."/>
            <person name="Narita-Yamada S."/>
            <person name="Yashiro I."/>
            <person name="Jinno K."/>
            <person name="Aoki N."/>
            <person name="Tsuruyama A."/>
            <person name="Okamura Y."/>
            <person name="Tanikawa S."/>
            <person name="Fujita N."/>
            <person name="Takeyama H."/>
            <person name="Matsunaga T."/>
        </authorList>
    </citation>
    <scope>NUCLEOTIDE SEQUENCE [LARGE SCALE GENOMIC DNA]</scope>
    <source>
        <strain evidence="6">ATCC 700980 / DSM 13731 / RS-1</strain>
    </source>
</reference>
<name>C4XS80_SOLM1</name>
<dbReference type="AlphaFoldDB" id="C4XS80"/>
<dbReference type="PANTHER" id="PTHR45586">
    <property type="entry name" value="TPR REPEAT-CONTAINING PROTEIN PA4667"/>
    <property type="match status" value="1"/>
</dbReference>
<dbReference type="Pfam" id="PF14559">
    <property type="entry name" value="TPR_19"/>
    <property type="match status" value="3"/>
</dbReference>
<dbReference type="PROSITE" id="PS50005">
    <property type="entry name" value="TPR"/>
    <property type="match status" value="2"/>
</dbReference>
<organism evidence="5 6">
    <name type="scientific">Solidesulfovibrio magneticus (strain ATCC 700980 / DSM 13731 / RS-1)</name>
    <name type="common">Desulfovibrio magneticus</name>
    <dbReference type="NCBI Taxonomy" id="573370"/>
    <lineage>
        <taxon>Bacteria</taxon>
        <taxon>Pseudomonadati</taxon>
        <taxon>Thermodesulfobacteriota</taxon>
        <taxon>Desulfovibrionia</taxon>
        <taxon>Desulfovibrionales</taxon>
        <taxon>Desulfovibrionaceae</taxon>
        <taxon>Solidesulfovibrio</taxon>
    </lineage>
</organism>
<dbReference type="EMBL" id="AP010904">
    <property type="protein sequence ID" value="BAH75602.1"/>
    <property type="molecule type" value="Genomic_DNA"/>
</dbReference>
<dbReference type="InterPro" id="IPR051012">
    <property type="entry name" value="CellSynth/LPSAsmb/PSIAsmb"/>
</dbReference>
<feature type="repeat" description="TPR" evidence="3">
    <location>
        <begin position="526"/>
        <end position="559"/>
    </location>
</feature>
<dbReference type="InterPro" id="IPR018704">
    <property type="entry name" value="SecYEG/CpoB_TPR"/>
</dbReference>
<evidence type="ECO:0000313" key="5">
    <source>
        <dbReference type="EMBL" id="BAH75602.1"/>
    </source>
</evidence>
<dbReference type="Pfam" id="PF09976">
    <property type="entry name" value="TPR_21"/>
    <property type="match status" value="1"/>
</dbReference>
<dbReference type="Pfam" id="PF13432">
    <property type="entry name" value="TPR_16"/>
    <property type="match status" value="1"/>
</dbReference>
<keyword evidence="1" id="KW-0677">Repeat</keyword>
<evidence type="ECO:0000256" key="1">
    <source>
        <dbReference type="ARBA" id="ARBA00022737"/>
    </source>
</evidence>
<evidence type="ECO:0000313" key="6">
    <source>
        <dbReference type="Proteomes" id="UP000009071"/>
    </source>
</evidence>
<feature type="domain" description="Ancillary SecYEG translocon subunit/Cell division coordinator CpoB TPR" evidence="4">
    <location>
        <begin position="472"/>
        <end position="570"/>
    </location>
</feature>
<proteinExistence type="predicted"/>
<dbReference type="HOGENOM" id="CLU_007251_3_0_7"/>
<keyword evidence="2 3" id="KW-0802">TPR repeat</keyword>
<evidence type="ECO:0000256" key="2">
    <source>
        <dbReference type="ARBA" id="ARBA00022803"/>
    </source>
</evidence>
<dbReference type="eggNOG" id="COG0457">
    <property type="taxonomic scope" value="Bacteria"/>
</dbReference>
<feature type="repeat" description="TPR" evidence="3">
    <location>
        <begin position="222"/>
        <end position="255"/>
    </location>
</feature>
<dbReference type="KEGG" id="dma:DMR_21110"/>
<dbReference type="Gene3D" id="1.25.40.10">
    <property type="entry name" value="Tetratricopeptide repeat domain"/>
    <property type="match status" value="3"/>
</dbReference>
<sequence>MPVMPEARNRLFPARLPVLLVLALLPCLLSNSCASSRLARNAYAARGLSPSAEVNYQFLVYQDLLRQGRKEDAAQTLAGLAAAHPSPDLSVELANLYWGQNEREKATETLEQARTAFPGSRQVNFYLANAYQMRRLNDQAIKVLESFLASQPKDYAAVQELASLEIDAGRNKEAGELLGRIPEGERDATVLYLMAKAAAGSGRAKDAMRHYRAAVAADAGLMPAWAELAALLEAEGDFKGAQDAYQRMLSLGEESPEVRAKLVRLAIRQKNPAKALALLKEGPTGKSQYLDAMSALVEAGQPKQARQVYEMLRAADPSSPDLPFYDAVLTYEGEKNPKAALAILAKVPADNPNYDKSLSFRVQIASETGNMAAAAAVVREARERFPDRREFVALEAAVKDKAGDIAGAVKTLEEAVKTWPDDLDILYRYGVGLEKLKRRDEAKAVMERIVAKDGSHPDALNYLGYSLAEEGRDLERALSMIEKALEKEPDNPFFLDSLAWTLYKLKRTDAAFAAIEKAIAQKVKDAIIWEHYGDIAVAAGRPEEARKAYRSALELGSETPAAVKKKLEAL</sequence>
<dbReference type="Proteomes" id="UP000009071">
    <property type="component" value="Chromosome"/>
</dbReference>
<evidence type="ECO:0000259" key="4">
    <source>
        <dbReference type="Pfam" id="PF09976"/>
    </source>
</evidence>
<dbReference type="STRING" id="573370.DMR_21110"/>
<dbReference type="SMART" id="SM00028">
    <property type="entry name" value="TPR"/>
    <property type="match status" value="9"/>
</dbReference>
<dbReference type="InterPro" id="IPR011990">
    <property type="entry name" value="TPR-like_helical_dom_sf"/>
</dbReference>
<protein>
    <recommendedName>
        <fullName evidence="4">Ancillary SecYEG translocon subunit/Cell division coordinator CpoB TPR domain-containing protein</fullName>
    </recommendedName>
</protein>
<keyword evidence="6" id="KW-1185">Reference proteome</keyword>
<gene>
    <name evidence="5" type="ordered locus">DMR_21110</name>
</gene>
<dbReference type="InterPro" id="IPR019734">
    <property type="entry name" value="TPR_rpt"/>
</dbReference>
<dbReference type="PANTHER" id="PTHR45586:SF16">
    <property type="entry name" value="DOMAIN PROTEIN, PUTATIVE-RELATED"/>
    <property type="match status" value="1"/>
</dbReference>
<evidence type="ECO:0000256" key="3">
    <source>
        <dbReference type="PROSITE-ProRule" id="PRU00339"/>
    </source>
</evidence>
<dbReference type="SUPFAM" id="SSF48452">
    <property type="entry name" value="TPR-like"/>
    <property type="match status" value="3"/>
</dbReference>
<accession>C4XS80</accession>